<dbReference type="GO" id="GO:0006979">
    <property type="term" value="P:response to oxidative stress"/>
    <property type="evidence" value="ECO:0007669"/>
    <property type="project" value="InterPro"/>
</dbReference>
<dbReference type="CDD" id="cd09823">
    <property type="entry name" value="peroxinectin_like"/>
    <property type="match status" value="1"/>
</dbReference>
<sequence length="739" mass="83518">MKLDRWIDHDSQMTPIDFQVTSVYIEKGTRMTGLGSALLNMPEAARTTPSFCLRLITAFLLTAWSCVGAQNLTCDQLIGEAFLYLDANRPDITCQDLHNLAKGGVIMYPCRMLNEYIARKGGSHCLGYCDFPDLVIRQARHVDFLPIVYSGQTDRLPIVNSGCPVPHQQCEANARFRTLDGSCNNLANPNLGKSFTAQTRIVPNAYSDGLGSPRSHGCDNVPLPGPREVSNMMHAADTEMLFEQHLTGMVMQVGQFLAHDLILTEMFKRPNQDPLKCCDADISNVNCFNIRLPANDPFFMANGCMPLPRSIAENDCNNVRQQINSQTSYLDLSVNYGRTLAESNILRSFSGGLLKEVNGKMMEDVRQSTCDMKGPTSQKIFCPLSGDARVNEQPGLASMHNLWFLEHNRIARGLARVNPQWNDERLFQEARKITIAEWQNIVYGEYIPILLGPDTMKKFKLSLHDRSYRDTYNPSVDASIINGFGVAVMRYGHTLIHRNISMVDTNMGSMMTPDDLSNHFFKVGLYHSHDDKGYKHMLRWISTERLPLFDGKVEQSVQRFLFKDRQADSFDLVALNIQRSREHGVPGYNAYRAVCGLKIASHFGAGPGGLVDHDPKVADRLSRVYRCPGDIDLFTGYLTERRTRGGLLGPLGQCLMGMQFKRLRDGDRFFFERNDPLVGFTREQLANIKQIRMSNIMCENNENTVIQPRVFFRPTVRRGPNPMVSCSRLPKLNLDLWRE</sequence>
<dbReference type="GO" id="GO:0004601">
    <property type="term" value="F:peroxidase activity"/>
    <property type="evidence" value="ECO:0007669"/>
    <property type="project" value="InterPro"/>
</dbReference>
<keyword evidence="7" id="KW-1185">Reference proteome</keyword>
<evidence type="ECO:0000256" key="3">
    <source>
        <dbReference type="ARBA" id="ARBA00022729"/>
    </source>
</evidence>
<protein>
    <recommendedName>
        <fullName evidence="8">Chorion peroxidase</fullName>
    </recommendedName>
</protein>
<reference evidence="6" key="1">
    <citation type="journal article" date="2019" name="bioRxiv">
        <title>The Genome of the Zebra Mussel, Dreissena polymorpha: A Resource for Invasive Species Research.</title>
        <authorList>
            <person name="McCartney M.A."/>
            <person name="Auch B."/>
            <person name="Kono T."/>
            <person name="Mallez S."/>
            <person name="Zhang Y."/>
            <person name="Obille A."/>
            <person name="Becker A."/>
            <person name="Abrahante J.E."/>
            <person name="Garbe J."/>
            <person name="Badalamenti J.P."/>
            <person name="Herman A."/>
            <person name="Mangelson H."/>
            <person name="Liachko I."/>
            <person name="Sullivan S."/>
            <person name="Sone E.D."/>
            <person name="Koren S."/>
            <person name="Silverstein K.A.T."/>
            <person name="Beckman K.B."/>
            <person name="Gohl D.M."/>
        </authorList>
    </citation>
    <scope>NUCLEOTIDE SEQUENCE</scope>
    <source>
        <strain evidence="6">Duluth1</strain>
        <tissue evidence="6">Whole animal</tissue>
    </source>
</reference>
<dbReference type="PROSITE" id="PS50292">
    <property type="entry name" value="PEROXIDASE_3"/>
    <property type="match status" value="1"/>
</dbReference>
<accession>A0A9D4HIV3</accession>
<keyword evidence="5" id="KW-0408">Iron</keyword>
<evidence type="ECO:0000313" key="6">
    <source>
        <dbReference type="EMBL" id="KAH3719104.1"/>
    </source>
</evidence>
<evidence type="ECO:0008006" key="8">
    <source>
        <dbReference type="Google" id="ProtNLM"/>
    </source>
</evidence>
<dbReference type="PANTHER" id="PTHR11475:SF4">
    <property type="entry name" value="CHORION PEROXIDASE"/>
    <property type="match status" value="1"/>
</dbReference>
<evidence type="ECO:0000256" key="2">
    <source>
        <dbReference type="ARBA" id="ARBA00022525"/>
    </source>
</evidence>
<dbReference type="FunFam" id="1.10.640.10:FF:000003">
    <property type="entry name" value="chorion peroxidase"/>
    <property type="match status" value="1"/>
</dbReference>
<keyword evidence="5" id="KW-0349">Heme</keyword>
<dbReference type="Proteomes" id="UP000828390">
    <property type="component" value="Unassembled WGS sequence"/>
</dbReference>
<dbReference type="GO" id="GO:0046872">
    <property type="term" value="F:metal ion binding"/>
    <property type="evidence" value="ECO:0007669"/>
    <property type="project" value="UniProtKB-KW"/>
</dbReference>
<comment type="caution">
    <text evidence="6">The sequence shown here is derived from an EMBL/GenBank/DDBJ whole genome shotgun (WGS) entry which is preliminary data.</text>
</comment>
<organism evidence="6 7">
    <name type="scientific">Dreissena polymorpha</name>
    <name type="common">Zebra mussel</name>
    <name type="synonym">Mytilus polymorpha</name>
    <dbReference type="NCBI Taxonomy" id="45954"/>
    <lineage>
        <taxon>Eukaryota</taxon>
        <taxon>Metazoa</taxon>
        <taxon>Spiralia</taxon>
        <taxon>Lophotrochozoa</taxon>
        <taxon>Mollusca</taxon>
        <taxon>Bivalvia</taxon>
        <taxon>Autobranchia</taxon>
        <taxon>Heteroconchia</taxon>
        <taxon>Euheterodonta</taxon>
        <taxon>Imparidentia</taxon>
        <taxon>Neoheterodontei</taxon>
        <taxon>Myida</taxon>
        <taxon>Dreissenoidea</taxon>
        <taxon>Dreissenidae</taxon>
        <taxon>Dreissena</taxon>
    </lineage>
</organism>
<dbReference type="InterPro" id="IPR019791">
    <property type="entry name" value="Haem_peroxidase_animal"/>
</dbReference>
<dbReference type="PANTHER" id="PTHR11475">
    <property type="entry name" value="OXIDASE/PEROXIDASE"/>
    <property type="match status" value="1"/>
</dbReference>
<dbReference type="GO" id="GO:0005576">
    <property type="term" value="C:extracellular region"/>
    <property type="evidence" value="ECO:0007669"/>
    <property type="project" value="UniProtKB-SubCell"/>
</dbReference>
<evidence type="ECO:0000256" key="1">
    <source>
        <dbReference type="ARBA" id="ARBA00004613"/>
    </source>
</evidence>
<dbReference type="InterPro" id="IPR010255">
    <property type="entry name" value="Haem_peroxidase_sf"/>
</dbReference>
<reference evidence="6" key="2">
    <citation type="submission" date="2020-11" db="EMBL/GenBank/DDBJ databases">
        <authorList>
            <person name="McCartney M.A."/>
            <person name="Auch B."/>
            <person name="Kono T."/>
            <person name="Mallez S."/>
            <person name="Becker A."/>
            <person name="Gohl D.M."/>
            <person name="Silverstein K.A.T."/>
            <person name="Koren S."/>
            <person name="Bechman K.B."/>
            <person name="Herman A."/>
            <person name="Abrahante J.E."/>
            <person name="Garbe J."/>
        </authorList>
    </citation>
    <scope>NUCLEOTIDE SEQUENCE</scope>
    <source>
        <strain evidence="6">Duluth1</strain>
        <tissue evidence="6">Whole animal</tissue>
    </source>
</reference>
<evidence type="ECO:0000313" key="7">
    <source>
        <dbReference type="Proteomes" id="UP000828390"/>
    </source>
</evidence>
<dbReference type="PRINTS" id="PR00457">
    <property type="entry name" value="ANPEROXIDASE"/>
</dbReference>
<dbReference type="Gene3D" id="1.10.640.10">
    <property type="entry name" value="Haem peroxidase domain superfamily, animal type"/>
    <property type="match status" value="1"/>
</dbReference>
<feature type="binding site" description="axial binding residue" evidence="5">
    <location>
        <position position="493"/>
    </location>
    <ligand>
        <name>heme b</name>
        <dbReference type="ChEBI" id="CHEBI:60344"/>
    </ligand>
    <ligandPart>
        <name>Fe</name>
        <dbReference type="ChEBI" id="CHEBI:18248"/>
    </ligandPart>
</feature>
<keyword evidence="5" id="KW-0479">Metal-binding</keyword>
<keyword evidence="4" id="KW-0325">Glycoprotein</keyword>
<comment type="subcellular location">
    <subcellularLocation>
        <location evidence="1">Secreted</location>
    </subcellularLocation>
</comment>
<dbReference type="GO" id="GO:0020037">
    <property type="term" value="F:heme binding"/>
    <property type="evidence" value="ECO:0007669"/>
    <property type="project" value="InterPro"/>
</dbReference>
<gene>
    <name evidence="6" type="ORF">DPMN_061935</name>
</gene>
<dbReference type="Pfam" id="PF03098">
    <property type="entry name" value="An_peroxidase"/>
    <property type="match status" value="1"/>
</dbReference>
<proteinExistence type="predicted"/>
<dbReference type="SUPFAM" id="SSF48113">
    <property type="entry name" value="Heme-dependent peroxidases"/>
    <property type="match status" value="1"/>
</dbReference>
<dbReference type="AlphaFoldDB" id="A0A9D4HIV3"/>
<keyword evidence="2" id="KW-0964">Secreted</keyword>
<dbReference type="InterPro" id="IPR037120">
    <property type="entry name" value="Haem_peroxidase_sf_animal"/>
</dbReference>
<name>A0A9D4HIV3_DREPO</name>
<evidence type="ECO:0000256" key="5">
    <source>
        <dbReference type="PIRSR" id="PIRSR619791-2"/>
    </source>
</evidence>
<evidence type="ECO:0000256" key="4">
    <source>
        <dbReference type="ARBA" id="ARBA00023180"/>
    </source>
</evidence>
<keyword evidence="3" id="KW-0732">Signal</keyword>
<dbReference type="EMBL" id="JAIWYP010000013">
    <property type="protein sequence ID" value="KAH3719104.1"/>
    <property type="molecule type" value="Genomic_DNA"/>
</dbReference>